<dbReference type="AlphaFoldDB" id="A0A6N8I212"/>
<dbReference type="OrthoDB" id="7595353at2"/>
<gene>
    <name evidence="3" type="ORF">CAFE_22830</name>
</gene>
<protein>
    <submittedName>
        <fullName evidence="3">Uncharacterized protein</fullName>
    </submittedName>
</protein>
<name>A0A6N8I212_9FIRM</name>
<keyword evidence="4" id="KW-1185">Reference proteome</keyword>
<dbReference type="Proteomes" id="UP000469440">
    <property type="component" value="Unassembled WGS sequence"/>
</dbReference>
<evidence type="ECO:0000313" key="4">
    <source>
        <dbReference type="Proteomes" id="UP000469440"/>
    </source>
</evidence>
<feature type="region of interest" description="Disordered" evidence="1">
    <location>
        <begin position="1"/>
        <end position="39"/>
    </location>
</feature>
<comment type="caution">
    <text evidence="3">The sequence shown here is derived from an EMBL/GenBank/DDBJ whole genome shotgun (WGS) entry which is preliminary data.</text>
</comment>
<proteinExistence type="predicted"/>
<feature type="transmembrane region" description="Helical" evidence="2">
    <location>
        <begin position="98"/>
        <end position="119"/>
    </location>
</feature>
<sequence>MDEKDKNEQNCPYSGQGQRPAPPSGYGRRFTGADWGNAYRDPYSGAPQNWQRRNPVTGPAPSNDEKAFSILAYIGILWLVGLLADRENKNVMFHVNQGIILSIFEFALTFSLSIIKAIIQSGFGLAFSGIGILSWTGTAVSGLLSFTAWCLVVSYIIIGVVRAAQGKNEPLPLIGSLFTVVH</sequence>
<accession>A0A6N8I212</accession>
<dbReference type="RefSeq" id="WP_066643882.1">
    <property type="nucleotide sequence ID" value="NZ_VWXL01000058.1"/>
</dbReference>
<feature type="transmembrane region" description="Helical" evidence="2">
    <location>
        <begin position="139"/>
        <end position="161"/>
    </location>
</feature>
<keyword evidence="2" id="KW-1133">Transmembrane helix</keyword>
<reference evidence="3 4" key="1">
    <citation type="submission" date="2019-09" db="EMBL/GenBank/DDBJ databases">
        <title>Genome sequence of Clostridium sp. EA1.</title>
        <authorList>
            <person name="Poehlein A."/>
            <person name="Bengelsdorf F.R."/>
            <person name="Daniel R."/>
        </authorList>
    </citation>
    <scope>NUCLEOTIDE SEQUENCE [LARGE SCALE GENOMIC DNA]</scope>
    <source>
        <strain evidence="3 4">EA1</strain>
    </source>
</reference>
<evidence type="ECO:0000313" key="3">
    <source>
        <dbReference type="EMBL" id="MVB11563.1"/>
    </source>
</evidence>
<evidence type="ECO:0000256" key="2">
    <source>
        <dbReference type="SAM" id="Phobius"/>
    </source>
</evidence>
<evidence type="ECO:0000256" key="1">
    <source>
        <dbReference type="SAM" id="MobiDB-lite"/>
    </source>
</evidence>
<feature type="transmembrane region" description="Helical" evidence="2">
    <location>
        <begin position="67"/>
        <end position="86"/>
    </location>
</feature>
<dbReference type="EMBL" id="VWXL01000058">
    <property type="protein sequence ID" value="MVB11563.1"/>
    <property type="molecule type" value="Genomic_DNA"/>
</dbReference>
<keyword evidence="2" id="KW-0472">Membrane</keyword>
<keyword evidence="2" id="KW-0812">Transmembrane</keyword>
<organism evidence="3 4">
    <name type="scientific">Caproicibacter fermentans</name>
    <dbReference type="NCBI Taxonomy" id="2576756"/>
    <lineage>
        <taxon>Bacteria</taxon>
        <taxon>Bacillati</taxon>
        <taxon>Bacillota</taxon>
        <taxon>Clostridia</taxon>
        <taxon>Eubacteriales</taxon>
        <taxon>Acutalibacteraceae</taxon>
        <taxon>Caproicibacter</taxon>
    </lineage>
</organism>